<dbReference type="UniPathway" id="UPA00067">
    <property type="reaction ID" value="UER00123"/>
</dbReference>
<dbReference type="NCBIfam" id="NF009806">
    <property type="entry name" value="PRK13290.1"/>
    <property type="match status" value="1"/>
</dbReference>
<dbReference type="InterPro" id="IPR010462">
    <property type="entry name" value="Ectoine_synth"/>
</dbReference>
<evidence type="ECO:0000313" key="9">
    <source>
        <dbReference type="EMBL" id="SFR40099.1"/>
    </source>
</evidence>
<evidence type="ECO:0000256" key="7">
    <source>
        <dbReference type="ARBA" id="ARBA00048714"/>
    </source>
</evidence>
<dbReference type="SUPFAM" id="SSF51182">
    <property type="entry name" value="RmlC-like cupins"/>
    <property type="match status" value="1"/>
</dbReference>
<comment type="catalytic activity">
    <reaction evidence="7 8">
        <text>(2S)-4-acetamido-2-aminobutanoate = L-ectoine + H2O</text>
        <dbReference type="Rhea" id="RHEA:17281"/>
        <dbReference type="ChEBI" id="CHEBI:15377"/>
        <dbReference type="ChEBI" id="CHEBI:58515"/>
        <dbReference type="ChEBI" id="CHEBI:58929"/>
        <dbReference type="EC" id="4.2.1.108"/>
    </reaction>
</comment>
<gene>
    <name evidence="8" type="primary">ectC</name>
    <name evidence="9" type="ORF">SAMN04488002_1267</name>
</gene>
<dbReference type="GO" id="GO:0033990">
    <property type="term" value="F:ectoine synthase activity"/>
    <property type="evidence" value="ECO:0007669"/>
    <property type="project" value="UniProtKB-EC"/>
</dbReference>
<dbReference type="AlphaFoldDB" id="A0A1I6GD38"/>
<evidence type="ECO:0000256" key="8">
    <source>
        <dbReference type="HAMAP-Rule" id="MF_01255"/>
    </source>
</evidence>
<accession>A0A1I6GD38</accession>
<evidence type="ECO:0000256" key="5">
    <source>
        <dbReference type="ARBA" id="ARBA00023239"/>
    </source>
</evidence>
<dbReference type="InterPro" id="IPR011051">
    <property type="entry name" value="RmlC_Cupin_sf"/>
</dbReference>
<keyword evidence="10" id="KW-1185">Reference proteome</keyword>
<dbReference type="InterPro" id="IPR014710">
    <property type="entry name" value="RmlC-like_jellyroll"/>
</dbReference>
<dbReference type="Gene3D" id="2.60.120.10">
    <property type="entry name" value="Jelly Rolls"/>
    <property type="match status" value="1"/>
</dbReference>
<dbReference type="CDD" id="cd06978">
    <property type="entry name" value="cupin_EctC"/>
    <property type="match status" value="1"/>
</dbReference>
<comment type="pathway">
    <text evidence="1 8">Amine and polyamine biosynthesis; ectoine biosynthesis; L-ectoine from L-aspartate 4-semialdehyde: step 3/3.</text>
</comment>
<evidence type="ECO:0000256" key="3">
    <source>
        <dbReference type="ARBA" id="ARBA00013192"/>
    </source>
</evidence>
<comment type="similarity">
    <text evidence="2 8">Belongs to the ectoine synthase family.</text>
</comment>
<name>A0A1I6GD38_9RHOB</name>
<evidence type="ECO:0000313" key="10">
    <source>
        <dbReference type="Proteomes" id="UP000199658"/>
    </source>
</evidence>
<proteinExistence type="inferred from homology"/>
<dbReference type="PANTHER" id="PTHR39289:SF1">
    <property type="entry name" value="L-ECTOINE SYNTHASE"/>
    <property type="match status" value="1"/>
</dbReference>
<reference evidence="10" key="1">
    <citation type="submission" date="2016-10" db="EMBL/GenBank/DDBJ databases">
        <authorList>
            <person name="Varghese N."/>
            <person name="Submissions S."/>
        </authorList>
    </citation>
    <scope>NUCLEOTIDE SEQUENCE [LARGE SCALE GENOMIC DNA]</scope>
    <source>
        <strain evidence="10">DSM 26921</strain>
    </source>
</reference>
<sequence>MIINSIDKITDTERDIAWGNGKSRRLLIEKDNMGYSLTDTIIDAGTSSLLEYKNHLEACYCIEGDGEVVDEQTGEVHRITPGTMYALDKNDKHWLTAKETLRLVCVFNPPLKGDEVHSLGGGSSAY</sequence>
<dbReference type="Proteomes" id="UP000199658">
    <property type="component" value="Unassembled WGS sequence"/>
</dbReference>
<comment type="function">
    <text evidence="8">Catalyzes the circularization of gamma-N-acetyl-alpha,gamma-diaminobutyric acid (ADABA) to ectoine (1,4,5,6-tetrahydro-2-methyl-4-pyrimidine carboxylic acid), which is an excellent osmoprotectant.</text>
</comment>
<dbReference type="HAMAP" id="MF_01255">
    <property type="entry name" value="Ectoine_synth"/>
    <property type="match status" value="1"/>
</dbReference>
<evidence type="ECO:0000256" key="2">
    <source>
        <dbReference type="ARBA" id="ARBA00009637"/>
    </source>
</evidence>
<keyword evidence="5 8" id="KW-0456">Lyase</keyword>
<dbReference type="EC" id="4.2.1.108" evidence="3 8"/>
<dbReference type="OrthoDB" id="9801830at2"/>
<organism evidence="9 10">
    <name type="scientific">Litoreibacter janthinus</name>
    <dbReference type="NCBI Taxonomy" id="670154"/>
    <lineage>
        <taxon>Bacteria</taxon>
        <taxon>Pseudomonadati</taxon>
        <taxon>Pseudomonadota</taxon>
        <taxon>Alphaproteobacteria</taxon>
        <taxon>Rhodobacterales</taxon>
        <taxon>Roseobacteraceae</taxon>
        <taxon>Litoreibacter</taxon>
    </lineage>
</organism>
<dbReference type="Pfam" id="PF06339">
    <property type="entry name" value="Ectoine_synth"/>
    <property type="match status" value="1"/>
</dbReference>
<dbReference type="STRING" id="670154.SAMN04488002_1267"/>
<dbReference type="EMBL" id="FOYO01000001">
    <property type="protein sequence ID" value="SFR40099.1"/>
    <property type="molecule type" value="Genomic_DNA"/>
</dbReference>
<dbReference type="GO" id="GO:0019491">
    <property type="term" value="P:ectoine biosynthetic process"/>
    <property type="evidence" value="ECO:0007669"/>
    <property type="project" value="UniProtKB-UniRule"/>
</dbReference>
<dbReference type="PANTHER" id="PTHR39289">
    <property type="match status" value="1"/>
</dbReference>
<evidence type="ECO:0000256" key="6">
    <source>
        <dbReference type="ARBA" id="ARBA00033271"/>
    </source>
</evidence>
<dbReference type="RefSeq" id="WP_090213893.1">
    <property type="nucleotide sequence ID" value="NZ_FOYO01000001.1"/>
</dbReference>
<protein>
    <recommendedName>
        <fullName evidence="4 8">L-ectoine synthase</fullName>
        <ecNumber evidence="3 8">4.2.1.108</ecNumber>
    </recommendedName>
    <alternativeName>
        <fullName evidence="6 8">N-acetyldiaminobutyrate dehydratase</fullName>
    </alternativeName>
</protein>
<evidence type="ECO:0000256" key="4">
    <source>
        <dbReference type="ARBA" id="ARBA00019707"/>
    </source>
</evidence>
<evidence type="ECO:0000256" key="1">
    <source>
        <dbReference type="ARBA" id="ARBA00005181"/>
    </source>
</evidence>